<evidence type="ECO:0000259" key="7">
    <source>
        <dbReference type="Pfam" id="PF00171"/>
    </source>
</evidence>
<gene>
    <name evidence="8" type="ORF">ACFFNY_29475</name>
</gene>
<proteinExistence type="inferred from homology"/>
<evidence type="ECO:0000256" key="2">
    <source>
        <dbReference type="ARBA" id="ARBA00023002"/>
    </source>
</evidence>
<evidence type="ECO:0000313" key="8">
    <source>
        <dbReference type="EMBL" id="MFB9755731.1"/>
    </source>
</evidence>
<comment type="similarity">
    <text evidence="1 3 5">Belongs to the aldehyde dehydrogenase family.</text>
</comment>
<keyword evidence="6" id="KW-0175">Coiled coil</keyword>
<sequence>MDISLSELVERQKQYYDSGMTKDIRHRLDTLQKLRETLQGAEDQLFEALHRDLSKPKAEAYATEIGVVLHEISFAMKHLKKWVKARKVKSMTAMLGSKSYIVPEPYGTALIISPWNYPVNLTFTPLVAAIAAGNTAVVKPSELTPSVSSLISALVRDHFDPRHIAVVEGGPETSTELLEQPFDTVFFTGSTSIGKKVAEAAARRLIPVTLELGGKSPCIVHRDADLKLAARRIAFGKFTNGGQTCVAPDYLLVHREVKQELLEKMRQEVERFYGKAPVRSPLYPKIVNDRHYDRLKSYLDEGEIVFGGETDALLRKIAPTALDNVPLDAQVMKEEIFGPILPVLEYGELDEAIRFVLDKPKPLALYVFAKDETVQQRVVDRLSFGGGCINDTLMHVATPYLPFGGVGESGTGSYHGEFGFRAFSHYKSVLKQTTAFDMPFRYPSSKSGYRLMRRFLK</sequence>
<dbReference type="Proteomes" id="UP001589619">
    <property type="component" value="Unassembled WGS sequence"/>
</dbReference>
<comment type="caution">
    <text evidence="8">The sequence shown here is derived from an EMBL/GenBank/DDBJ whole genome shotgun (WGS) entry which is preliminary data.</text>
</comment>
<dbReference type="Gene3D" id="3.40.309.10">
    <property type="entry name" value="Aldehyde Dehydrogenase, Chain A, domain 2"/>
    <property type="match status" value="1"/>
</dbReference>
<dbReference type="PROSITE" id="PS00070">
    <property type="entry name" value="ALDEHYDE_DEHYDR_CYS"/>
    <property type="match status" value="1"/>
</dbReference>
<dbReference type="Gene3D" id="3.40.605.10">
    <property type="entry name" value="Aldehyde Dehydrogenase, Chain A, domain 1"/>
    <property type="match status" value="1"/>
</dbReference>
<feature type="coiled-coil region" evidence="6">
    <location>
        <begin position="24"/>
        <end position="51"/>
    </location>
</feature>
<evidence type="ECO:0000256" key="1">
    <source>
        <dbReference type="ARBA" id="ARBA00009986"/>
    </source>
</evidence>
<evidence type="ECO:0000313" key="9">
    <source>
        <dbReference type="Proteomes" id="UP001589619"/>
    </source>
</evidence>
<organism evidence="8 9">
    <name type="scientific">Paenibacillus hodogayensis</name>
    <dbReference type="NCBI Taxonomy" id="279208"/>
    <lineage>
        <taxon>Bacteria</taxon>
        <taxon>Bacillati</taxon>
        <taxon>Bacillota</taxon>
        <taxon>Bacilli</taxon>
        <taxon>Bacillales</taxon>
        <taxon>Paenibacillaceae</taxon>
        <taxon>Paenibacillus</taxon>
    </lineage>
</organism>
<evidence type="ECO:0000256" key="5">
    <source>
        <dbReference type="RuleBase" id="RU003345"/>
    </source>
</evidence>
<dbReference type="Pfam" id="PF00171">
    <property type="entry name" value="Aldedh"/>
    <property type="match status" value="1"/>
</dbReference>
<dbReference type="InterPro" id="IPR016161">
    <property type="entry name" value="Ald_DH/histidinol_DH"/>
</dbReference>
<dbReference type="EMBL" id="JBHMAG010000018">
    <property type="protein sequence ID" value="MFB9755731.1"/>
    <property type="molecule type" value="Genomic_DNA"/>
</dbReference>
<dbReference type="InterPro" id="IPR016162">
    <property type="entry name" value="Ald_DH_N"/>
</dbReference>
<dbReference type="InterPro" id="IPR012394">
    <property type="entry name" value="Aldehyde_DH_NAD(P)"/>
</dbReference>
<accession>A0ABV5W599</accession>
<dbReference type="InterPro" id="IPR016160">
    <property type="entry name" value="Ald_DH_CS_CYS"/>
</dbReference>
<evidence type="ECO:0000256" key="4">
    <source>
        <dbReference type="PROSITE-ProRule" id="PRU10007"/>
    </source>
</evidence>
<dbReference type="SUPFAM" id="SSF53720">
    <property type="entry name" value="ALDH-like"/>
    <property type="match status" value="1"/>
</dbReference>
<keyword evidence="2 3" id="KW-0560">Oxidoreductase</keyword>
<dbReference type="PIRSF" id="PIRSF036492">
    <property type="entry name" value="ALDH"/>
    <property type="match status" value="1"/>
</dbReference>
<dbReference type="RefSeq" id="WP_344908797.1">
    <property type="nucleotide sequence ID" value="NZ_BAAAYO010000006.1"/>
</dbReference>
<evidence type="ECO:0000256" key="6">
    <source>
        <dbReference type="SAM" id="Coils"/>
    </source>
</evidence>
<dbReference type="InterPro" id="IPR029510">
    <property type="entry name" value="Ald_DH_CS_GLU"/>
</dbReference>
<feature type="active site" evidence="4">
    <location>
        <position position="211"/>
    </location>
</feature>
<dbReference type="PANTHER" id="PTHR43570:SF16">
    <property type="entry name" value="ALDEHYDE DEHYDROGENASE TYPE III, ISOFORM Q"/>
    <property type="match status" value="1"/>
</dbReference>
<name>A0ABV5W599_9BACL</name>
<dbReference type="PROSITE" id="PS00687">
    <property type="entry name" value="ALDEHYDE_DEHYDR_GLU"/>
    <property type="match status" value="1"/>
</dbReference>
<dbReference type="PANTHER" id="PTHR43570">
    <property type="entry name" value="ALDEHYDE DEHYDROGENASE"/>
    <property type="match status" value="1"/>
</dbReference>
<dbReference type="InterPro" id="IPR015590">
    <property type="entry name" value="Aldehyde_DH_dom"/>
</dbReference>
<keyword evidence="9" id="KW-1185">Reference proteome</keyword>
<reference evidence="8 9" key="1">
    <citation type="submission" date="2024-09" db="EMBL/GenBank/DDBJ databases">
        <authorList>
            <person name="Sun Q."/>
            <person name="Mori K."/>
        </authorList>
    </citation>
    <scope>NUCLEOTIDE SEQUENCE [LARGE SCALE GENOMIC DNA]</scope>
    <source>
        <strain evidence="8 9">JCM 12520</strain>
    </source>
</reference>
<protein>
    <recommendedName>
        <fullName evidence="3">Aldehyde dehydrogenase</fullName>
    </recommendedName>
</protein>
<evidence type="ECO:0000256" key="3">
    <source>
        <dbReference type="PIRNR" id="PIRNR036492"/>
    </source>
</evidence>
<dbReference type="CDD" id="cd07136">
    <property type="entry name" value="ALDH_YwdH-P39616"/>
    <property type="match status" value="1"/>
</dbReference>
<dbReference type="InterPro" id="IPR016163">
    <property type="entry name" value="Ald_DH_C"/>
</dbReference>
<feature type="domain" description="Aldehyde dehydrogenase" evidence="7">
    <location>
        <begin position="22"/>
        <end position="429"/>
    </location>
</feature>